<dbReference type="EC" id="2.3.2.27" evidence="4"/>
<comment type="caution">
    <text evidence="24">The sequence shown here is derived from an EMBL/GenBank/DDBJ whole genome shotgun (WGS) entry which is preliminary data.</text>
</comment>
<dbReference type="SUPFAM" id="SSF57850">
    <property type="entry name" value="RING/U-box"/>
    <property type="match status" value="1"/>
</dbReference>
<keyword evidence="10" id="KW-0833">Ubl conjugation pathway</keyword>
<dbReference type="InterPro" id="IPR021319">
    <property type="entry name" value="DUF2921"/>
</dbReference>
<evidence type="ECO:0000256" key="7">
    <source>
        <dbReference type="ARBA" id="ARBA00022723"/>
    </source>
</evidence>
<dbReference type="Proteomes" id="UP000309340">
    <property type="component" value="Unassembled WGS sequence"/>
</dbReference>
<keyword evidence="11" id="KW-0862">Zinc</keyword>
<comment type="function">
    <text evidence="14">Catalytic component of the DSC E3 ubiquitin ligase complex which is required for the srbA transcriptional activator proteolytic cleavage to release the soluble transcription factor from the membrane in low oxygen or sterol conditions. Required for growth during hypoxia and triazole drug susceptibility, as well as for virulence in a murine model of invasive pulmonary aspergillosis (IPA).</text>
</comment>
<sequence>MADRRGVLIPLLIIGWIFFSPDPSRQSAARFEQRPSVDDVIAEEERSLWALRNSSYGDFNSPLGNVLNLTGLEDDRGYAWDSLLKVQERARERLQYALGDAGTRVLEGGDGDEGVPALYSNVTGYVHGQWVRSKLQDSLHVPQLNLSSYAPMGPFGALDTGPFGRNITGTEGDVRIHFHERTPYDADPVTGAANMTGISVEMVLQDLHSGDEVELQLYGVYDMQIGQAVMTTTSNKMAGVFMLPHFTLSQHTFDSAKAILNQSITQAIRGQKAGSLSLLNPWTSSVESNVPAAFDAPQCELILYLQQLPPSGSRTAAFSSDMLGFLEREMRFPTGAFLPSAPEMRFSMLAFSPDCGYVLESKGEPDFVPQDGEHLSGPKIEVLQNSGRHHLLFFAVTIGGQLALLMRQMREASTPSTRSRISFYSIAILALGDGFAAMTFLIIGLSVSGLWINLTATAFLAFGSVLFFGMRFLMDIWTAQAPERAVRAREEAEQERQRQDRFHATLERLRAERLQRQAADAGTPASQATTVAQTPADVDAASQPVGPVEAAPAPQPLPATAQRPTDTGATPVFMPSDQEGLVDTQTGTGTQTTTAFEGRSTSLGSIYIRFYLVLLVTIYLSLSAAAWPAGLRRAYFTILALIYLSFWVPQINRNVQRNCRKALTLEFMLGQSVLRLVPFAYFYAYEHNILFAERQPYILLALAAWLWIQVVVLASQELIGPRWFIRKDWAPPAYDYHPVLREDEEGATMPLGLSEATSGSAPTSPLVERRASFSSPTARRGSIAKEAKGKGKRVYDCAICFQDLEVPVIEAGGSSEATLAGGLLARRNYMVTPCRHIFHSACLEGWMKYRLQCPICRETLPPL</sequence>
<dbReference type="AlphaFoldDB" id="A0A4U0XHA4"/>
<accession>A0A4U0XHA4</accession>
<feature type="transmembrane region" description="Helical" evidence="21">
    <location>
        <begin position="606"/>
        <end position="627"/>
    </location>
</feature>
<evidence type="ECO:0000259" key="23">
    <source>
        <dbReference type="PROSITE" id="PS50089"/>
    </source>
</evidence>
<evidence type="ECO:0000313" key="25">
    <source>
        <dbReference type="Proteomes" id="UP000309340"/>
    </source>
</evidence>
<feature type="transmembrane region" description="Helical" evidence="21">
    <location>
        <begin position="697"/>
        <end position="719"/>
    </location>
</feature>
<feature type="transmembrane region" description="Helical" evidence="21">
    <location>
        <begin position="633"/>
        <end position="651"/>
    </location>
</feature>
<feature type="domain" description="RING-type" evidence="23">
    <location>
        <begin position="797"/>
        <end position="857"/>
    </location>
</feature>
<keyword evidence="6 21" id="KW-0812">Transmembrane</keyword>
<comment type="subcellular location">
    <subcellularLocation>
        <location evidence="2">Endomembrane system</location>
        <topology evidence="2">Multi-pass membrane protein</topology>
    </subcellularLocation>
</comment>
<keyword evidence="8 22" id="KW-0732">Signal</keyword>
<evidence type="ECO:0000256" key="16">
    <source>
        <dbReference type="ARBA" id="ARBA00071072"/>
    </source>
</evidence>
<dbReference type="FunFam" id="3.30.40.10:FF:000626">
    <property type="entry name" value="Transmembrane ubiquitin ligase 1"/>
    <property type="match status" value="1"/>
</dbReference>
<dbReference type="SMART" id="SM00744">
    <property type="entry name" value="RINGv"/>
    <property type="match status" value="1"/>
</dbReference>
<evidence type="ECO:0000256" key="18">
    <source>
        <dbReference type="ARBA" id="ARBA00082128"/>
    </source>
</evidence>
<dbReference type="InterPro" id="IPR013083">
    <property type="entry name" value="Znf_RING/FYVE/PHD"/>
</dbReference>
<keyword evidence="9 19" id="KW-0863">Zinc-finger</keyword>
<evidence type="ECO:0000256" key="12">
    <source>
        <dbReference type="ARBA" id="ARBA00022989"/>
    </source>
</evidence>
<keyword evidence="13 21" id="KW-0472">Membrane</keyword>
<dbReference type="OrthoDB" id="9984778at2759"/>
<dbReference type="PROSITE" id="PS50089">
    <property type="entry name" value="ZF_RING_2"/>
    <property type="match status" value="1"/>
</dbReference>
<keyword evidence="5" id="KW-0808">Transferase</keyword>
<evidence type="ECO:0000256" key="20">
    <source>
        <dbReference type="SAM" id="MobiDB-lite"/>
    </source>
</evidence>
<feature type="signal peptide" evidence="22">
    <location>
        <begin position="1"/>
        <end position="19"/>
    </location>
</feature>
<feature type="transmembrane region" description="Helical" evidence="21">
    <location>
        <begin position="391"/>
        <end position="409"/>
    </location>
</feature>
<dbReference type="Pfam" id="PF12678">
    <property type="entry name" value="zf-rbx1"/>
    <property type="match status" value="1"/>
</dbReference>
<dbReference type="InterPro" id="IPR011016">
    <property type="entry name" value="Znf_RING-CH"/>
</dbReference>
<evidence type="ECO:0000256" key="3">
    <source>
        <dbReference type="ARBA" id="ARBA00004906"/>
    </source>
</evidence>
<evidence type="ECO:0000256" key="11">
    <source>
        <dbReference type="ARBA" id="ARBA00022833"/>
    </source>
</evidence>
<dbReference type="GO" id="GO:0016567">
    <property type="term" value="P:protein ubiquitination"/>
    <property type="evidence" value="ECO:0007669"/>
    <property type="project" value="UniProtKB-UniPathway"/>
</dbReference>
<evidence type="ECO:0000256" key="8">
    <source>
        <dbReference type="ARBA" id="ARBA00022729"/>
    </source>
</evidence>
<dbReference type="InterPro" id="IPR001841">
    <property type="entry name" value="Znf_RING"/>
</dbReference>
<comment type="pathway">
    <text evidence="3">Protein modification; protein ubiquitination.</text>
</comment>
<evidence type="ECO:0000256" key="10">
    <source>
        <dbReference type="ARBA" id="ARBA00022786"/>
    </source>
</evidence>
<evidence type="ECO:0000313" key="24">
    <source>
        <dbReference type="EMBL" id="TKA76452.1"/>
    </source>
</evidence>
<gene>
    <name evidence="24" type="ORF">B0A55_06098</name>
</gene>
<dbReference type="Pfam" id="PF11145">
    <property type="entry name" value="DUF2921"/>
    <property type="match status" value="2"/>
</dbReference>
<dbReference type="EMBL" id="NAJQ01000162">
    <property type="protein sequence ID" value="TKA76452.1"/>
    <property type="molecule type" value="Genomic_DNA"/>
</dbReference>
<name>A0A4U0XHA4_9PEZI</name>
<dbReference type="InterPro" id="IPR050731">
    <property type="entry name" value="HRD1_E3_ubiq-ligases"/>
</dbReference>
<evidence type="ECO:0000256" key="19">
    <source>
        <dbReference type="PROSITE-ProRule" id="PRU00175"/>
    </source>
</evidence>
<dbReference type="PANTHER" id="PTHR22763">
    <property type="entry name" value="RING ZINC FINGER PROTEIN"/>
    <property type="match status" value="1"/>
</dbReference>
<evidence type="ECO:0000256" key="5">
    <source>
        <dbReference type="ARBA" id="ARBA00022679"/>
    </source>
</evidence>
<evidence type="ECO:0000256" key="14">
    <source>
        <dbReference type="ARBA" id="ARBA00056116"/>
    </source>
</evidence>
<protein>
    <recommendedName>
        <fullName evidence="16">DSC E3 ubiquitin ligase complex subunit A</fullName>
        <ecNumber evidence="4">2.3.2.27</ecNumber>
    </recommendedName>
    <alternativeName>
        <fullName evidence="17">Defective for SREBP cleavage protein A</fullName>
    </alternativeName>
    <alternativeName>
        <fullName evidence="18">RING-type E3 ubiquitin transferase dscA</fullName>
    </alternativeName>
</protein>
<feature type="transmembrane region" description="Helical" evidence="21">
    <location>
        <begin position="421"/>
        <end position="445"/>
    </location>
</feature>
<feature type="compositionally biased region" description="Polar residues" evidence="20">
    <location>
        <begin position="524"/>
        <end position="533"/>
    </location>
</feature>
<evidence type="ECO:0000256" key="6">
    <source>
        <dbReference type="ARBA" id="ARBA00022692"/>
    </source>
</evidence>
<dbReference type="GO" id="GO:0012505">
    <property type="term" value="C:endomembrane system"/>
    <property type="evidence" value="ECO:0007669"/>
    <property type="project" value="UniProtKB-SubCell"/>
</dbReference>
<feature type="chain" id="PRO_5020373287" description="DSC E3 ubiquitin ligase complex subunit A" evidence="22">
    <location>
        <begin position="20"/>
        <end position="863"/>
    </location>
</feature>
<keyword evidence="12 21" id="KW-1133">Transmembrane helix</keyword>
<dbReference type="GO" id="GO:0061630">
    <property type="term" value="F:ubiquitin protein ligase activity"/>
    <property type="evidence" value="ECO:0007669"/>
    <property type="project" value="UniProtKB-EC"/>
</dbReference>
<evidence type="ECO:0000256" key="22">
    <source>
        <dbReference type="SAM" id="SignalP"/>
    </source>
</evidence>
<reference evidence="24 25" key="1">
    <citation type="submission" date="2017-03" db="EMBL/GenBank/DDBJ databases">
        <title>Genomes of endolithic fungi from Antarctica.</title>
        <authorList>
            <person name="Coleine C."/>
            <person name="Masonjones S."/>
            <person name="Stajich J.E."/>
        </authorList>
    </citation>
    <scope>NUCLEOTIDE SEQUENCE [LARGE SCALE GENOMIC DNA]</scope>
    <source>
        <strain evidence="24 25">CCFEE 5184</strain>
    </source>
</reference>
<dbReference type="PANTHER" id="PTHR22763:SF162">
    <property type="entry name" value="TRANSMEMBRANE E3 UBIQUITIN-PROTEIN LIGASE 1"/>
    <property type="match status" value="1"/>
</dbReference>
<dbReference type="Gene3D" id="3.30.40.10">
    <property type="entry name" value="Zinc/RING finger domain, C3HC4 (zinc finger)"/>
    <property type="match status" value="1"/>
</dbReference>
<dbReference type="STRING" id="329884.A0A4U0XHA4"/>
<dbReference type="UniPathway" id="UPA00143"/>
<dbReference type="GO" id="GO:0044695">
    <property type="term" value="C:Dsc E3 ubiquitin ligase complex"/>
    <property type="evidence" value="ECO:0007669"/>
    <property type="project" value="TreeGrafter"/>
</dbReference>
<keyword evidence="25" id="KW-1185">Reference proteome</keyword>
<proteinExistence type="predicted"/>
<organism evidence="24 25">
    <name type="scientific">Friedmanniomyces simplex</name>
    <dbReference type="NCBI Taxonomy" id="329884"/>
    <lineage>
        <taxon>Eukaryota</taxon>
        <taxon>Fungi</taxon>
        <taxon>Dikarya</taxon>
        <taxon>Ascomycota</taxon>
        <taxon>Pezizomycotina</taxon>
        <taxon>Dothideomycetes</taxon>
        <taxon>Dothideomycetidae</taxon>
        <taxon>Mycosphaerellales</taxon>
        <taxon>Teratosphaeriaceae</taxon>
        <taxon>Friedmanniomyces</taxon>
    </lineage>
</organism>
<evidence type="ECO:0000256" key="4">
    <source>
        <dbReference type="ARBA" id="ARBA00012483"/>
    </source>
</evidence>
<evidence type="ECO:0000256" key="2">
    <source>
        <dbReference type="ARBA" id="ARBA00004127"/>
    </source>
</evidence>
<feature type="region of interest" description="Disordered" evidence="20">
    <location>
        <begin position="515"/>
        <end position="593"/>
    </location>
</feature>
<evidence type="ECO:0000256" key="21">
    <source>
        <dbReference type="SAM" id="Phobius"/>
    </source>
</evidence>
<evidence type="ECO:0000256" key="13">
    <source>
        <dbReference type="ARBA" id="ARBA00023136"/>
    </source>
</evidence>
<dbReference type="GO" id="GO:0043161">
    <property type="term" value="P:proteasome-mediated ubiquitin-dependent protein catabolic process"/>
    <property type="evidence" value="ECO:0007669"/>
    <property type="project" value="TreeGrafter"/>
</dbReference>
<keyword evidence="7" id="KW-0479">Metal-binding</keyword>
<evidence type="ECO:0000256" key="1">
    <source>
        <dbReference type="ARBA" id="ARBA00000900"/>
    </source>
</evidence>
<evidence type="ECO:0000256" key="17">
    <source>
        <dbReference type="ARBA" id="ARBA00077885"/>
    </source>
</evidence>
<dbReference type="InterPro" id="IPR024766">
    <property type="entry name" value="Znf_RING_H2"/>
</dbReference>
<evidence type="ECO:0000256" key="9">
    <source>
        <dbReference type="ARBA" id="ARBA00022771"/>
    </source>
</evidence>
<dbReference type="SMART" id="SM00184">
    <property type="entry name" value="RING"/>
    <property type="match status" value="1"/>
</dbReference>
<feature type="transmembrane region" description="Helical" evidence="21">
    <location>
        <begin position="451"/>
        <end position="474"/>
    </location>
</feature>
<dbReference type="GO" id="GO:0008270">
    <property type="term" value="F:zinc ion binding"/>
    <property type="evidence" value="ECO:0007669"/>
    <property type="project" value="UniProtKB-KW"/>
</dbReference>
<evidence type="ECO:0000256" key="15">
    <source>
        <dbReference type="ARBA" id="ARBA00063126"/>
    </source>
</evidence>
<feature type="compositionally biased region" description="Low complexity" evidence="20">
    <location>
        <begin position="584"/>
        <end position="593"/>
    </location>
</feature>
<comment type="subunit">
    <text evidence="15">Component of the DSC E3 ubiquitin ligase complex composed of dscA, dscB, dscC and dscD.</text>
</comment>
<comment type="catalytic activity">
    <reaction evidence="1">
        <text>S-ubiquitinyl-[E2 ubiquitin-conjugating enzyme]-L-cysteine + [acceptor protein]-L-lysine = [E2 ubiquitin-conjugating enzyme]-L-cysteine + N(6)-ubiquitinyl-[acceptor protein]-L-lysine.</text>
        <dbReference type="EC" id="2.3.2.27"/>
    </reaction>
</comment>